<dbReference type="CDD" id="cd06198">
    <property type="entry name" value="FNR_like_3"/>
    <property type="match status" value="1"/>
</dbReference>
<feature type="transmembrane region" description="Helical" evidence="6">
    <location>
        <begin position="75"/>
        <end position="94"/>
    </location>
</feature>
<evidence type="ECO:0000256" key="6">
    <source>
        <dbReference type="SAM" id="Phobius"/>
    </source>
</evidence>
<dbReference type="EMBL" id="LQBP01000001">
    <property type="protein sequence ID" value="KUJ82314.1"/>
    <property type="molecule type" value="Genomic_DNA"/>
</dbReference>
<reference evidence="9" key="1">
    <citation type="submission" date="2015-12" db="EMBL/GenBank/DDBJ databases">
        <authorList>
            <person name="Zhang G."/>
            <person name="Stingl U."/>
        </authorList>
    </citation>
    <scope>NUCLEOTIDE SEQUENCE [LARGE SCALE GENOMIC DNA]</scope>
    <source>
        <strain evidence="9">ZGT108</strain>
    </source>
</reference>
<evidence type="ECO:0000256" key="5">
    <source>
        <dbReference type="ARBA" id="ARBA00034078"/>
    </source>
</evidence>
<protein>
    <recommendedName>
        <fullName evidence="7">FAD-binding FR-type domain-containing protein</fullName>
    </recommendedName>
</protein>
<dbReference type="Gene3D" id="3.40.50.80">
    <property type="entry name" value="Nucleotide-binding domain of ferredoxin-NADP reductase (FNR) module"/>
    <property type="match status" value="1"/>
</dbReference>
<dbReference type="SUPFAM" id="SSF52343">
    <property type="entry name" value="Ferredoxin reductase-like, C-terminal NADP-linked domain"/>
    <property type="match status" value="1"/>
</dbReference>
<name>A0A0X3U3E3_9RHOB</name>
<dbReference type="PANTHER" id="PTHR47354:SF5">
    <property type="entry name" value="PROTEIN RFBI"/>
    <property type="match status" value="1"/>
</dbReference>
<feature type="transmembrane region" description="Helical" evidence="6">
    <location>
        <begin position="114"/>
        <end position="136"/>
    </location>
</feature>
<feature type="domain" description="FAD-binding FR-type" evidence="7">
    <location>
        <begin position="204"/>
        <end position="305"/>
    </location>
</feature>
<dbReference type="SUPFAM" id="SSF63380">
    <property type="entry name" value="Riboflavin synthase domain-like"/>
    <property type="match status" value="1"/>
</dbReference>
<keyword evidence="3 6" id="KW-1133">Transmembrane helix</keyword>
<organism evidence="8 9">
    <name type="scientific">Ruegeria profundi</name>
    <dbReference type="NCBI Taxonomy" id="1685378"/>
    <lineage>
        <taxon>Bacteria</taxon>
        <taxon>Pseudomonadati</taxon>
        <taxon>Pseudomonadota</taxon>
        <taxon>Alphaproteobacteria</taxon>
        <taxon>Rhodobacterales</taxon>
        <taxon>Roseobacteraceae</taxon>
        <taxon>Ruegeria</taxon>
    </lineage>
</organism>
<dbReference type="InterPro" id="IPR001709">
    <property type="entry name" value="Flavoprot_Pyr_Nucl_cyt_Rdtase"/>
</dbReference>
<dbReference type="Gene3D" id="2.40.30.10">
    <property type="entry name" value="Translation factors"/>
    <property type="match status" value="1"/>
</dbReference>
<evidence type="ECO:0000256" key="4">
    <source>
        <dbReference type="ARBA" id="ARBA00023136"/>
    </source>
</evidence>
<dbReference type="GO" id="GO:0016020">
    <property type="term" value="C:membrane"/>
    <property type="evidence" value="ECO:0007669"/>
    <property type="project" value="UniProtKB-SubCell"/>
</dbReference>
<evidence type="ECO:0000256" key="3">
    <source>
        <dbReference type="ARBA" id="ARBA00022989"/>
    </source>
</evidence>
<dbReference type="AlphaFoldDB" id="A0A0X3U3E3"/>
<dbReference type="Proteomes" id="UP000053690">
    <property type="component" value="Unassembled WGS sequence"/>
</dbReference>
<dbReference type="InterPro" id="IPR017938">
    <property type="entry name" value="Riboflavin_synthase-like_b-brl"/>
</dbReference>
<dbReference type="PROSITE" id="PS51384">
    <property type="entry name" value="FAD_FR"/>
    <property type="match status" value="1"/>
</dbReference>
<dbReference type="PANTHER" id="PTHR47354">
    <property type="entry name" value="NADH OXIDOREDUCTASE HCR"/>
    <property type="match status" value="1"/>
</dbReference>
<feature type="transmembrane region" description="Helical" evidence="6">
    <location>
        <begin position="179"/>
        <end position="198"/>
    </location>
</feature>
<sequence>MKWPYLVLVYMALILAPLGLSWSLDWPPRSFHQELASALGMLAFSIILMEFLLSGRFRFISSGVGMDVTMRVHQVMARTALAFALLHPLLYQGTPSGGQRPWDVSSQLTITTDFFALASGIGAYLLLFILVISAIARKTLDYKYETWRLLHGIGALFLACLLLHHTVYAGRYGGHPAVAYLWIAMTGIAVGTLLYVYVAHPLLQMRRPWRVVSINRLTPRQWELKVRPDGHNGLTFAAGQFAWLNVGHSAFSLHEHPFSISSAPVDSPTISFVIKELGDFTQTLGQIKPGTLAYLDGPHGNLCVDDRPERGIVLVAGGVGIAPLLSILRQVRSNADQRDVKLIYGNRLEEQIVYRQELSKEDTVFVLSEPPDNWCGETGWIDGPLLDRTLSSEQFDNWLFVLCGPTAMMDVVEDHLIARGTSSQRILSERFDYD</sequence>
<dbReference type="InterPro" id="IPR013130">
    <property type="entry name" value="Fe3_Rdtase_TM_dom"/>
</dbReference>
<comment type="subcellular location">
    <subcellularLocation>
        <location evidence="1">Membrane</location>
        <topology evidence="1">Multi-pass membrane protein</topology>
    </subcellularLocation>
</comment>
<feature type="transmembrane region" description="Helical" evidence="6">
    <location>
        <begin position="148"/>
        <end position="167"/>
    </location>
</feature>
<evidence type="ECO:0000259" key="7">
    <source>
        <dbReference type="PROSITE" id="PS51384"/>
    </source>
</evidence>
<evidence type="ECO:0000313" key="9">
    <source>
        <dbReference type="Proteomes" id="UP000053690"/>
    </source>
</evidence>
<keyword evidence="4 6" id="KW-0472">Membrane</keyword>
<evidence type="ECO:0000256" key="1">
    <source>
        <dbReference type="ARBA" id="ARBA00004141"/>
    </source>
</evidence>
<dbReference type="PRINTS" id="PR00371">
    <property type="entry name" value="FPNCR"/>
</dbReference>
<evidence type="ECO:0000313" key="8">
    <source>
        <dbReference type="EMBL" id="KUJ82314.1"/>
    </source>
</evidence>
<keyword evidence="9" id="KW-1185">Reference proteome</keyword>
<dbReference type="InterPro" id="IPR017927">
    <property type="entry name" value="FAD-bd_FR_type"/>
</dbReference>
<dbReference type="InterPro" id="IPR050415">
    <property type="entry name" value="MRET"/>
</dbReference>
<feature type="transmembrane region" description="Helical" evidence="6">
    <location>
        <begin position="37"/>
        <end position="54"/>
    </location>
</feature>
<dbReference type="InterPro" id="IPR013112">
    <property type="entry name" value="FAD-bd_8"/>
</dbReference>
<dbReference type="PRINTS" id="PR00410">
    <property type="entry name" value="PHEHYDRXLASE"/>
</dbReference>
<dbReference type="InterPro" id="IPR039261">
    <property type="entry name" value="FNR_nucleotide-bd"/>
</dbReference>
<keyword evidence="2 6" id="KW-0812">Transmembrane</keyword>
<evidence type="ECO:0000256" key="2">
    <source>
        <dbReference type="ARBA" id="ARBA00022692"/>
    </source>
</evidence>
<comment type="caution">
    <text evidence="8">The sequence shown here is derived from an EMBL/GenBank/DDBJ whole genome shotgun (WGS) entry which is preliminary data.</text>
</comment>
<dbReference type="Pfam" id="PF01794">
    <property type="entry name" value="Ferric_reduct"/>
    <property type="match status" value="1"/>
</dbReference>
<dbReference type="GO" id="GO:0016491">
    <property type="term" value="F:oxidoreductase activity"/>
    <property type="evidence" value="ECO:0007669"/>
    <property type="project" value="InterPro"/>
</dbReference>
<proteinExistence type="predicted"/>
<dbReference type="Pfam" id="PF08022">
    <property type="entry name" value="FAD_binding_8"/>
    <property type="match status" value="1"/>
</dbReference>
<dbReference type="RefSeq" id="WP_068332474.1">
    <property type="nucleotide sequence ID" value="NZ_LQBP01000001.1"/>
</dbReference>
<comment type="cofactor">
    <cofactor evidence="5">
        <name>[2Fe-2S] cluster</name>
        <dbReference type="ChEBI" id="CHEBI:190135"/>
    </cofactor>
</comment>
<dbReference type="OrthoDB" id="9792185at2"/>
<dbReference type="Pfam" id="PF00175">
    <property type="entry name" value="NAD_binding_1"/>
    <property type="match status" value="1"/>
</dbReference>
<dbReference type="InterPro" id="IPR001433">
    <property type="entry name" value="OxRdtase_FAD/NAD-bd"/>
</dbReference>
<gene>
    <name evidence="8" type="ORF">AVO44_03395</name>
</gene>
<dbReference type="STRING" id="1685378.AVO44_03395"/>
<accession>A0A0X3U3E3</accession>